<evidence type="ECO:0000313" key="2">
    <source>
        <dbReference type="EMBL" id="OAI18451.1"/>
    </source>
</evidence>
<evidence type="ECO:0008006" key="4">
    <source>
        <dbReference type="Google" id="ProtNLM"/>
    </source>
</evidence>
<dbReference type="OrthoDB" id="5569385at2"/>
<dbReference type="EMBL" id="LUUI01000078">
    <property type="protein sequence ID" value="OAI18451.1"/>
    <property type="molecule type" value="Genomic_DNA"/>
</dbReference>
<name>A0A177NKP1_9GAMM</name>
<dbReference type="AlphaFoldDB" id="A0A177NKP1"/>
<reference evidence="2 3" key="1">
    <citation type="submission" date="2016-03" db="EMBL/GenBank/DDBJ databases">
        <authorList>
            <person name="Ploux O."/>
        </authorList>
    </citation>
    <scope>NUCLEOTIDE SEQUENCE [LARGE SCALE GENOMIC DNA]</scope>
    <source>
        <strain evidence="2 3">R-45370</strain>
    </source>
</reference>
<evidence type="ECO:0000256" key="1">
    <source>
        <dbReference type="SAM" id="Phobius"/>
    </source>
</evidence>
<dbReference type="InterPro" id="IPR046162">
    <property type="entry name" value="DUF6164"/>
</dbReference>
<feature type="transmembrane region" description="Helical" evidence="1">
    <location>
        <begin position="98"/>
        <end position="117"/>
    </location>
</feature>
<keyword evidence="1" id="KW-0812">Transmembrane</keyword>
<accession>A0A177NKP1</accession>
<protein>
    <recommendedName>
        <fullName evidence="4">DUF2007 domain-containing protein</fullName>
    </recommendedName>
</protein>
<dbReference type="STRING" id="980561.A1359_05015"/>
<keyword evidence="1" id="KW-0472">Membrane</keyword>
<comment type="caution">
    <text evidence="2">The sequence shown here is derived from an EMBL/GenBank/DDBJ whole genome shotgun (WGS) entry which is preliminary data.</text>
</comment>
<proteinExistence type="predicted"/>
<gene>
    <name evidence="2" type="ORF">A1359_05015</name>
</gene>
<dbReference type="Pfam" id="PF19661">
    <property type="entry name" value="DUF6164"/>
    <property type="match status" value="1"/>
</dbReference>
<organism evidence="2 3">
    <name type="scientific">Methylomonas lenta</name>
    <dbReference type="NCBI Taxonomy" id="980561"/>
    <lineage>
        <taxon>Bacteria</taxon>
        <taxon>Pseudomonadati</taxon>
        <taxon>Pseudomonadota</taxon>
        <taxon>Gammaproteobacteria</taxon>
        <taxon>Methylococcales</taxon>
        <taxon>Methylococcaceae</taxon>
        <taxon>Methylomonas</taxon>
    </lineage>
</organism>
<dbReference type="Proteomes" id="UP000078476">
    <property type="component" value="Unassembled WGS sequence"/>
</dbReference>
<sequence length="121" mass="14153">MSILFFNLRGVPNDEAEAVRDLLNLHDIDYFETSAGMWGISLPAIWLYDQDDLPAARQLFDEYQQQRTIEQRALYQDLKQQGLQPGFWLHNLKKPVRFVGFCLTIALVIYVSIQWVLEMGF</sequence>
<keyword evidence="3" id="KW-1185">Reference proteome</keyword>
<dbReference type="RefSeq" id="WP_066979298.1">
    <property type="nucleotide sequence ID" value="NZ_LUUI01000078.1"/>
</dbReference>
<keyword evidence="1" id="KW-1133">Transmembrane helix</keyword>
<evidence type="ECO:0000313" key="3">
    <source>
        <dbReference type="Proteomes" id="UP000078476"/>
    </source>
</evidence>